<dbReference type="SUPFAM" id="SSF81296">
    <property type="entry name" value="E set domains"/>
    <property type="match status" value="2"/>
</dbReference>
<feature type="compositionally biased region" description="Polar residues" evidence="4">
    <location>
        <begin position="270"/>
        <end position="292"/>
    </location>
</feature>
<dbReference type="Proteomes" id="UP000887540">
    <property type="component" value="Unplaced"/>
</dbReference>
<sequence>MAVNRNMHFFQDTVVRGAGKWHDERDQISSKPIDIVLGGHQHDKHSSKMLTNQAEPTSQSSKKASTFKSGLSETIRFFENPSPSNYECSALVKPKMKVSNLKSAAASSEMVPFEKPSREHLNIDLENLTPARPNMVKSGLIINSYHDEICYTKSLAINEQDETNAHSAMKTDLNTSITSTKTSRSIKNTSIRTFHGTFEHTNGDFSGNSKHPNQPTENSSGNSDHDNQWAGNSERSLKPASSLVKTGLVIGDHSKDIYPLKKSEVEAGLGTTSQSSKTASTLHKPTASAQTKGSFSISSGSNLSFGSDRSTQTSPSLVKSNSIIDDHCGDNYFIKKSAFTDQVYCVETTPQPTNEPSNWNTPTASSKTSRFLENSYAGNLCSETQTTPSLPKSSFEVGGQYEEKHYLKKPMMQEQIETTPQATNWSSNWNTTTASSKTSRFLEDSLVENLSISSEAQKTPSLPKSSIEIGGQCEEKKSYFKKPMMQEQKNSAKDTSKWNTSTASSQTNRFFDNTSIGSLSINSKCSTQMSPSLVKSGLIIGGHCEDHYDKKSASEEQTKFGPRVFNLNVVRGGVRDVWKLKAYIAKPDGSKEVVRVADNRDGTINIHYRPNEPGEHHLHILHNNVNMLGSPIDFVVMSENDGHYSVFGDGLKRARVGEPARFTICTGGWLDSRLAIIVEGKSKVHLDRRDNHDGTIDVIWIAEESGEYKISLKLSGQHLKGSPFIAYIST</sequence>
<dbReference type="InterPro" id="IPR013783">
    <property type="entry name" value="Ig-like_fold"/>
</dbReference>
<dbReference type="Pfam" id="PF00630">
    <property type="entry name" value="Filamin"/>
    <property type="match status" value="2"/>
</dbReference>
<reference evidence="6" key="1">
    <citation type="submission" date="2022-11" db="UniProtKB">
        <authorList>
            <consortium name="WormBaseParasite"/>
        </authorList>
    </citation>
    <scope>IDENTIFICATION</scope>
</reference>
<evidence type="ECO:0000256" key="4">
    <source>
        <dbReference type="SAM" id="MobiDB-lite"/>
    </source>
</evidence>
<dbReference type="PANTHER" id="PTHR38537">
    <property type="entry name" value="JITTERBUG, ISOFORM N"/>
    <property type="match status" value="1"/>
</dbReference>
<feature type="region of interest" description="Disordered" evidence="4">
    <location>
        <begin position="176"/>
        <end position="238"/>
    </location>
</feature>
<dbReference type="InterPro" id="IPR001298">
    <property type="entry name" value="Filamin/ABP280_rpt"/>
</dbReference>
<keyword evidence="2" id="KW-0677">Repeat</keyword>
<dbReference type="GO" id="GO:0030036">
    <property type="term" value="P:actin cytoskeleton organization"/>
    <property type="evidence" value="ECO:0007669"/>
    <property type="project" value="InterPro"/>
</dbReference>
<evidence type="ECO:0000256" key="2">
    <source>
        <dbReference type="ARBA" id="ARBA00022737"/>
    </source>
</evidence>
<name>A0A914DMG6_9BILA</name>
<feature type="compositionally biased region" description="Polar residues" evidence="4">
    <location>
        <begin position="48"/>
        <end position="66"/>
    </location>
</feature>
<dbReference type="InterPro" id="IPR014756">
    <property type="entry name" value="Ig_E-set"/>
</dbReference>
<dbReference type="WBParaSite" id="ACRNAN_scaffold2908.g25852.t2">
    <property type="protein sequence ID" value="ACRNAN_scaffold2908.g25852.t2"/>
    <property type="gene ID" value="ACRNAN_scaffold2908.g25852"/>
</dbReference>
<feature type="compositionally biased region" description="Low complexity" evidence="4">
    <location>
        <begin position="176"/>
        <end position="191"/>
    </location>
</feature>
<evidence type="ECO:0000313" key="5">
    <source>
        <dbReference type="Proteomes" id="UP000887540"/>
    </source>
</evidence>
<feature type="compositionally biased region" description="Polar residues" evidence="4">
    <location>
        <begin position="203"/>
        <end position="222"/>
    </location>
</feature>
<accession>A0A914DMG6</accession>
<dbReference type="PROSITE" id="PS50194">
    <property type="entry name" value="FILAMIN_REPEAT"/>
    <property type="match status" value="2"/>
</dbReference>
<proteinExistence type="inferred from homology"/>
<evidence type="ECO:0000313" key="6">
    <source>
        <dbReference type="WBParaSite" id="ACRNAN_scaffold2908.g25852.t2"/>
    </source>
</evidence>
<feature type="compositionally biased region" description="Polar residues" evidence="4">
    <location>
        <begin position="311"/>
        <end position="321"/>
    </location>
</feature>
<dbReference type="InterPro" id="IPR044801">
    <property type="entry name" value="Filamin"/>
</dbReference>
<feature type="region of interest" description="Disordered" evidence="4">
    <location>
        <begin position="302"/>
        <end position="321"/>
    </location>
</feature>
<dbReference type="AlphaFoldDB" id="A0A914DMG6"/>
<evidence type="ECO:0000256" key="1">
    <source>
        <dbReference type="ARBA" id="ARBA00009238"/>
    </source>
</evidence>
<comment type="similarity">
    <text evidence="1">Belongs to the filamin family.</text>
</comment>
<dbReference type="InterPro" id="IPR017868">
    <property type="entry name" value="Filamin/ABP280_repeat-like"/>
</dbReference>
<feature type="region of interest" description="Disordered" evidence="4">
    <location>
        <begin position="38"/>
        <end position="66"/>
    </location>
</feature>
<dbReference type="PANTHER" id="PTHR38537:SF8">
    <property type="entry name" value="FILAMIN-A"/>
    <property type="match status" value="1"/>
</dbReference>
<feature type="region of interest" description="Disordered" evidence="4">
    <location>
        <begin position="269"/>
        <end position="297"/>
    </location>
</feature>
<feature type="repeat" description="Filamin" evidence="3">
    <location>
        <begin position="636"/>
        <end position="728"/>
    </location>
</feature>
<evidence type="ECO:0000256" key="3">
    <source>
        <dbReference type="PROSITE-ProRule" id="PRU00087"/>
    </source>
</evidence>
<protein>
    <submittedName>
        <fullName evidence="6">Uncharacterized protein</fullName>
    </submittedName>
</protein>
<dbReference type="SMART" id="SM00557">
    <property type="entry name" value="IG_FLMN"/>
    <property type="match status" value="2"/>
</dbReference>
<keyword evidence="5" id="KW-1185">Reference proteome</keyword>
<organism evidence="5 6">
    <name type="scientific">Acrobeloides nanus</name>
    <dbReference type="NCBI Taxonomy" id="290746"/>
    <lineage>
        <taxon>Eukaryota</taxon>
        <taxon>Metazoa</taxon>
        <taxon>Ecdysozoa</taxon>
        <taxon>Nematoda</taxon>
        <taxon>Chromadorea</taxon>
        <taxon>Rhabditida</taxon>
        <taxon>Tylenchina</taxon>
        <taxon>Cephalobomorpha</taxon>
        <taxon>Cephaloboidea</taxon>
        <taxon>Cephalobidae</taxon>
        <taxon>Acrobeloides</taxon>
    </lineage>
</organism>
<feature type="repeat" description="Filamin" evidence="3">
    <location>
        <begin position="579"/>
        <end position="636"/>
    </location>
</feature>
<dbReference type="GO" id="GO:0051015">
    <property type="term" value="F:actin filament binding"/>
    <property type="evidence" value="ECO:0007669"/>
    <property type="project" value="InterPro"/>
</dbReference>
<dbReference type="Gene3D" id="2.60.40.10">
    <property type="entry name" value="Immunoglobulins"/>
    <property type="match status" value="2"/>
</dbReference>